<feature type="compositionally biased region" description="Low complexity" evidence="2">
    <location>
        <begin position="348"/>
        <end position="390"/>
    </location>
</feature>
<dbReference type="PROSITE" id="PS51354">
    <property type="entry name" value="GLUTAREDOXIN_2"/>
    <property type="match status" value="1"/>
</dbReference>
<feature type="compositionally biased region" description="Basic and acidic residues" evidence="2">
    <location>
        <begin position="95"/>
        <end position="112"/>
    </location>
</feature>
<feature type="region of interest" description="Disordered" evidence="2">
    <location>
        <begin position="889"/>
        <end position="933"/>
    </location>
</feature>
<feature type="compositionally biased region" description="Polar residues" evidence="2">
    <location>
        <begin position="1"/>
        <end position="32"/>
    </location>
</feature>
<evidence type="ECO:0000313" key="4">
    <source>
        <dbReference type="Proteomes" id="UP000078512"/>
    </source>
</evidence>
<gene>
    <name evidence="3" type="ORF">K457DRAFT_134793</name>
</gene>
<feature type="coiled-coil region" evidence="1">
    <location>
        <begin position="434"/>
        <end position="512"/>
    </location>
</feature>
<dbReference type="PANTHER" id="PTHR16021">
    <property type="entry name" value="MANSC DOMAIN CONTAINING PROTEIN 1"/>
    <property type="match status" value="1"/>
</dbReference>
<feature type="compositionally biased region" description="Polar residues" evidence="2">
    <location>
        <begin position="330"/>
        <end position="347"/>
    </location>
</feature>
<feature type="compositionally biased region" description="Low complexity" evidence="2">
    <location>
        <begin position="206"/>
        <end position="326"/>
    </location>
</feature>
<evidence type="ECO:0000313" key="3">
    <source>
        <dbReference type="EMBL" id="OAQ33171.1"/>
    </source>
</evidence>
<proteinExistence type="predicted"/>
<name>A0A197K912_9FUNG</name>
<sequence length="1027" mass="109316">MSDSSAMVSITAANTGDTLSSLQDTPKPSSVADNAPTKSTSSSSISAAVATATATPTTTTTSTEPNEPSSRDEHKDASAALPPKPPTILLPPVEIEERPTSKKGDDNNKENIDPLATPPAAATKPGVKTAKPATGVTSKAKTGAAAASATTYTSARKPLTAGLLKATTATTAAATGSSSRVKPTTTTAATTSSTTRTPVKPRPAIPTTLRSAAASTATSATSSTRTPSSSSTSTTTAASRAAAARTLAPPAPSTVRRSPSTPSLSSSARPAISSATRRVASSSEAVPTSSSSPQSGSPSSTPGPSRSASRASIASSAITNTNTSTARRPLTSSSATTPANRTTTSRVSAPGTASSSTASTTRRTPSSSTNPSPTSTLRSSSSTSSLGRSSVRPTGTQSTTPTPIRKTLTSASTASTSTRPVTDATKVKMLSSQLSGLQEKHDQTLKLLQEQEERLKRELEELSTISSDQQRKPIPSDTQDVLQEMEDLRKQFQNAKEQHEKALEDIAAERALEISQLKESHEALLLAMTQERDSVAESLKVFKESRELTEQEKNDRIKSLEEQMETALQSHTEAVAEHAAALETLRDEIEAAWNLKLESRIQALEKEHNEKLGAAEENIEKAGHSSEEAIQQLKDSFAEQIKILEDEKEARILELIAQHEAELQAEKDRFVQQADAHEELIAHMKDEHEEVVGKLKIRLESTEDALGNAQSELIRVQEETQVELKEVRQAMEEIRKLLALKETESADLERRIQELTDDLENASLSAMLKNDKKYKVKLVQIFGSTVSGNLKIKRAQKSIGDALEQLEIEYEFVDVSSSDEAKNLMRRKNGGETQLPQIFSGGEYRGLVEDFEYAIETHQLTQFLGFDRIRAFVPQKKVLEPSALSLGAQDGEDAEQGAGLPDVVVNGLGNRVGASPGTPGTPTSSGRMSSDLGTSMYLLSPSSNRFQSTSSLASNSPSRSNGVKKAGFVQAAGQAWDGALKEDVTRAKHDLGFNSTVTPDDDELEELFQNGAVSEADLEAMLESVRI</sequence>
<dbReference type="AlphaFoldDB" id="A0A197K912"/>
<evidence type="ECO:0000256" key="2">
    <source>
        <dbReference type="SAM" id="MobiDB-lite"/>
    </source>
</evidence>
<dbReference type="STRING" id="1314771.A0A197K912"/>
<keyword evidence="1" id="KW-0175">Coiled coil</keyword>
<reference evidence="3 4" key="1">
    <citation type="submission" date="2016-05" db="EMBL/GenBank/DDBJ databases">
        <title>Genome sequencing reveals origins of a unique bacterial endosymbiosis in the earliest lineages of terrestrial Fungi.</title>
        <authorList>
            <consortium name="DOE Joint Genome Institute"/>
            <person name="Uehling J."/>
            <person name="Gryganskyi A."/>
            <person name="Hameed K."/>
            <person name="Tschaplinski T."/>
            <person name="Misztal P."/>
            <person name="Wu S."/>
            <person name="Desiro A."/>
            <person name="Vande Pol N."/>
            <person name="Du Z.-Y."/>
            <person name="Zienkiewicz A."/>
            <person name="Zienkiewicz K."/>
            <person name="Morin E."/>
            <person name="Tisserant E."/>
            <person name="Splivallo R."/>
            <person name="Hainaut M."/>
            <person name="Henrissat B."/>
            <person name="Ohm R."/>
            <person name="Kuo A."/>
            <person name="Yan J."/>
            <person name="Lipzen A."/>
            <person name="Nolan M."/>
            <person name="Labutti K."/>
            <person name="Barry K."/>
            <person name="Goldstein A."/>
            <person name="Labbe J."/>
            <person name="Schadt C."/>
            <person name="Tuskan G."/>
            <person name="Grigoriev I."/>
            <person name="Martin F."/>
            <person name="Vilgalys R."/>
            <person name="Bonito G."/>
        </authorList>
    </citation>
    <scope>NUCLEOTIDE SEQUENCE [LARGE SCALE GENOMIC DNA]</scope>
    <source>
        <strain evidence="3 4">AG-77</strain>
    </source>
</reference>
<organism evidence="3 4">
    <name type="scientific">Linnemannia elongata AG-77</name>
    <dbReference type="NCBI Taxonomy" id="1314771"/>
    <lineage>
        <taxon>Eukaryota</taxon>
        <taxon>Fungi</taxon>
        <taxon>Fungi incertae sedis</taxon>
        <taxon>Mucoromycota</taxon>
        <taxon>Mortierellomycotina</taxon>
        <taxon>Mortierellomycetes</taxon>
        <taxon>Mortierellales</taxon>
        <taxon>Mortierellaceae</taxon>
        <taxon>Linnemannia</taxon>
    </lineage>
</organism>
<feature type="compositionally biased region" description="Polar residues" evidence="2">
    <location>
        <begin position="391"/>
        <end position="402"/>
    </location>
</feature>
<evidence type="ECO:0000256" key="1">
    <source>
        <dbReference type="SAM" id="Coils"/>
    </source>
</evidence>
<protein>
    <submittedName>
        <fullName evidence="3">Uncharacterized protein</fullName>
    </submittedName>
</protein>
<feature type="compositionally biased region" description="Low complexity" evidence="2">
    <location>
        <begin position="35"/>
        <end position="68"/>
    </location>
</feature>
<dbReference type="Proteomes" id="UP000078512">
    <property type="component" value="Unassembled WGS sequence"/>
</dbReference>
<dbReference type="EMBL" id="KV442022">
    <property type="protein sequence ID" value="OAQ33171.1"/>
    <property type="molecule type" value="Genomic_DNA"/>
</dbReference>
<feature type="compositionally biased region" description="Low complexity" evidence="2">
    <location>
        <begin position="118"/>
        <end position="198"/>
    </location>
</feature>
<feature type="region of interest" description="Disordered" evidence="2">
    <location>
        <begin position="1"/>
        <end position="425"/>
    </location>
</feature>
<dbReference type="InterPro" id="IPR052660">
    <property type="entry name" value="Erythrocyte_Invasion_ImmMod"/>
</dbReference>
<feature type="compositionally biased region" description="Low complexity" evidence="2">
    <location>
        <begin position="915"/>
        <end position="926"/>
    </location>
</feature>
<dbReference type="Pfam" id="PF04908">
    <property type="entry name" value="SH3BGR"/>
    <property type="match status" value="1"/>
</dbReference>
<dbReference type="InterPro" id="IPR036249">
    <property type="entry name" value="Thioredoxin-like_sf"/>
</dbReference>
<dbReference type="Gene3D" id="3.40.30.10">
    <property type="entry name" value="Glutaredoxin"/>
    <property type="match status" value="1"/>
</dbReference>
<keyword evidence="4" id="KW-1185">Reference proteome</keyword>
<feature type="coiled-coil region" evidence="1">
    <location>
        <begin position="543"/>
        <end position="765"/>
    </location>
</feature>
<feature type="compositionally biased region" description="Low complexity" evidence="2">
    <location>
        <begin position="409"/>
        <end position="418"/>
    </location>
</feature>
<dbReference type="OrthoDB" id="9932926at2759"/>
<accession>A0A197K912</accession>
<dbReference type="PANTHER" id="PTHR16021:SF23">
    <property type="entry name" value="FI18411P1-RELATED"/>
    <property type="match status" value="1"/>
</dbReference>
<dbReference type="InterPro" id="IPR006993">
    <property type="entry name" value="Glut_rich_SH3-bd"/>
</dbReference>
<dbReference type="SUPFAM" id="SSF52833">
    <property type="entry name" value="Thioredoxin-like"/>
    <property type="match status" value="1"/>
</dbReference>